<proteinExistence type="inferred from homology"/>
<dbReference type="Gene3D" id="3.90.780.10">
    <property type="entry name" value="5'-Nucleotidase, C-terminal domain"/>
    <property type="match status" value="1"/>
</dbReference>
<dbReference type="PANTHER" id="PTHR11575:SF48">
    <property type="entry name" value="5'-NUCLEOTIDASE"/>
    <property type="match status" value="1"/>
</dbReference>
<dbReference type="InterPro" id="IPR006179">
    <property type="entry name" value="5_nucleotidase/apyrase"/>
</dbReference>
<dbReference type="InterPro" id="IPR008334">
    <property type="entry name" value="5'-Nucleotdase_C"/>
</dbReference>
<dbReference type="PANTHER" id="PTHR11575">
    <property type="entry name" value="5'-NUCLEOTIDASE-RELATED"/>
    <property type="match status" value="1"/>
</dbReference>
<feature type="domain" description="5'-Nucleotidase C-terminal" evidence="4">
    <location>
        <begin position="349"/>
        <end position="543"/>
    </location>
</feature>
<evidence type="ECO:0000313" key="5">
    <source>
        <dbReference type="EMBL" id="KAG2180037.1"/>
    </source>
</evidence>
<reference evidence="5" key="1">
    <citation type="submission" date="2020-12" db="EMBL/GenBank/DDBJ databases">
        <title>Metabolic potential, ecology and presence of endohyphal bacteria is reflected in genomic diversity of Mucoromycotina.</title>
        <authorList>
            <person name="Muszewska A."/>
            <person name="Okrasinska A."/>
            <person name="Steczkiewicz K."/>
            <person name="Drgas O."/>
            <person name="Orlowska M."/>
            <person name="Perlinska-Lenart U."/>
            <person name="Aleksandrzak-Piekarczyk T."/>
            <person name="Szatraj K."/>
            <person name="Zielenkiewicz U."/>
            <person name="Pilsyk S."/>
            <person name="Malc E."/>
            <person name="Mieczkowski P."/>
            <person name="Kruszewska J.S."/>
            <person name="Biernat P."/>
            <person name="Pawlowska J."/>
        </authorList>
    </citation>
    <scope>NUCLEOTIDE SEQUENCE</scope>
    <source>
        <strain evidence="5">WA0000067209</strain>
    </source>
</reference>
<keyword evidence="2" id="KW-0378">Hydrolase</keyword>
<dbReference type="EMBL" id="JAEPQZ010000006">
    <property type="protein sequence ID" value="KAG2180037.1"/>
    <property type="molecule type" value="Genomic_DNA"/>
</dbReference>
<dbReference type="InterPro" id="IPR029052">
    <property type="entry name" value="Metallo-depent_PP-like"/>
</dbReference>
<dbReference type="GO" id="GO:0000166">
    <property type="term" value="F:nucleotide binding"/>
    <property type="evidence" value="ECO:0007669"/>
    <property type="project" value="UniProtKB-KW"/>
</dbReference>
<comment type="similarity">
    <text evidence="1 2">Belongs to the 5'-nucleotidase family.</text>
</comment>
<dbReference type="Proteomes" id="UP000654370">
    <property type="component" value="Unassembled WGS sequence"/>
</dbReference>
<dbReference type="Gene3D" id="3.60.21.10">
    <property type="match status" value="1"/>
</dbReference>
<dbReference type="GO" id="GO:0016787">
    <property type="term" value="F:hydrolase activity"/>
    <property type="evidence" value="ECO:0007669"/>
    <property type="project" value="UniProtKB-KW"/>
</dbReference>
<gene>
    <name evidence="5" type="ORF">INT43_003824</name>
</gene>
<dbReference type="PRINTS" id="PR01607">
    <property type="entry name" value="APYRASEFAMLY"/>
</dbReference>
<dbReference type="SUPFAM" id="SSF56300">
    <property type="entry name" value="Metallo-dependent phosphatases"/>
    <property type="match status" value="1"/>
</dbReference>
<feature type="compositionally biased region" description="Acidic residues" evidence="3">
    <location>
        <begin position="653"/>
        <end position="666"/>
    </location>
</feature>
<feature type="region of interest" description="Disordered" evidence="3">
    <location>
        <begin position="604"/>
        <end position="668"/>
    </location>
</feature>
<dbReference type="SUPFAM" id="SSF55816">
    <property type="entry name" value="5'-nucleotidase (syn. UDP-sugar hydrolase), C-terminal domain"/>
    <property type="match status" value="1"/>
</dbReference>
<dbReference type="Pfam" id="PF02872">
    <property type="entry name" value="5_nucleotid_C"/>
    <property type="match status" value="1"/>
</dbReference>
<evidence type="ECO:0000259" key="4">
    <source>
        <dbReference type="Pfam" id="PF02872"/>
    </source>
</evidence>
<dbReference type="InterPro" id="IPR036907">
    <property type="entry name" value="5'-Nucleotdase_C_sf"/>
</dbReference>
<dbReference type="AlphaFoldDB" id="A0A8H7UFS5"/>
<evidence type="ECO:0000256" key="3">
    <source>
        <dbReference type="SAM" id="MobiDB-lite"/>
    </source>
</evidence>
<dbReference type="GO" id="GO:0009166">
    <property type="term" value="P:nucleotide catabolic process"/>
    <property type="evidence" value="ECO:0007669"/>
    <property type="project" value="InterPro"/>
</dbReference>
<dbReference type="OrthoDB" id="10252235at2759"/>
<protein>
    <recommendedName>
        <fullName evidence="4">5'-Nucleotidase C-terminal domain-containing protein</fullName>
    </recommendedName>
</protein>
<comment type="caution">
    <text evidence="5">The sequence shown here is derived from an EMBL/GenBank/DDBJ whole genome shotgun (WGS) entry which is preliminary data.</text>
</comment>
<sequence>MSEKVSCTALHRNSVVLGFNNMSQHYRCGIIHFNDVYHVSAGNYEPVGGASRFTSAVRSSLAELQQKGYNDSFVLFSGDAFSPSTESSITRGKHMPAVLNEFGIHAAQYPDFDFGLPQLKKLINCTNFPWLLSNVLDRTSNQPPEGIQKHLVIVCKESGLRIGLIGLVEEEWIATIPSFPPELEYHDFLKAAKELSEELRDTSGPHHVDLVVALTHMRVPNDIKLSKACQGVIDLVLGGHDHFYYLSKAVNIVGENWSRQQNLGELGFDPEKENEPSDTLYVVKSGTDFRELSMLTIDVEKDQSGKCVVTAVNADRKPITSDIKVDDITEGLVQDIAKTVSTKTAYAIGYTMTALDGRSSAVRTKETTLGNITSDLMMNAYNSRIGQVDAAFCCGGTFRSDKIHGPGPVTIGDILDIFPYEDPVVVIRVTGQQLWDALENSVSEYPKQEGRFPQLAGLRIEWNPSDEPGKRLRKVYCMKHSKKSVSAFLKDSRSPFEYEPAPVQSSKERYAPENMIPLDLNEVYWIATREYMSQGYDGFTALKVDKEDTLIDDEQGVIISTLFRRFFLGLKYVNALQDSLTESHNRNERVKELVVNTALKWRQKASSGTKGGDAVVPNGGTGHQKAHHHCSTAGIRKALSGSVQGHPSCIGSESDEEEEEQVVEPQDENHWVQRWASIAPSIDGRIIEVDY</sequence>
<organism evidence="5 6">
    <name type="scientific">Mortierella isabellina</name>
    <name type="common">Filamentous fungus</name>
    <name type="synonym">Umbelopsis isabellina</name>
    <dbReference type="NCBI Taxonomy" id="91625"/>
    <lineage>
        <taxon>Eukaryota</taxon>
        <taxon>Fungi</taxon>
        <taxon>Fungi incertae sedis</taxon>
        <taxon>Mucoromycota</taxon>
        <taxon>Mucoromycotina</taxon>
        <taxon>Umbelopsidomycetes</taxon>
        <taxon>Umbelopsidales</taxon>
        <taxon>Umbelopsidaceae</taxon>
        <taxon>Umbelopsis</taxon>
    </lineage>
</organism>
<accession>A0A8H7UFS5</accession>
<evidence type="ECO:0000313" key="6">
    <source>
        <dbReference type="Proteomes" id="UP000654370"/>
    </source>
</evidence>
<name>A0A8H7UFS5_MORIS</name>
<evidence type="ECO:0000256" key="2">
    <source>
        <dbReference type="RuleBase" id="RU362119"/>
    </source>
</evidence>
<keyword evidence="2" id="KW-0547">Nucleotide-binding</keyword>
<keyword evidence="6" id="KW-1185">Reference proteome</keyword>
<evidence type="ECO:0000256" key="1">
    <source>
        <dbReference type="ARBA" id="ARBA00006654"/>
    </source>
</evidence>